<evidence type="ECO:0000313" key="2">
    <source>
        <dbReference type="EMBL" id="EJT46715.1"/>
    </source>
</evidence>
<evidence type="ECO:0000256" key="1">
    <source>
        <dbReference type="SAM" id="MobiDB-lite"/>
    </source>
</evidence>
<feature type="region of interest" description="Disordered" evidence="1">
    <location>
        <begin position="244"/>
        <end position="320"/>
    </location>
</feature>
<sequence>MGKHWNVARKLWVTDAMVIQATAERRVERWREHVPSDGSACRPSAPPSRFPSFAEGAIASEPVSRNTSSGVAATAHPTTNTTFETISNSAGRVPIELGPTCHISDVSRTEVDAASAAGSAHDDSRELVEVQTAESHTVQRIPTGHPARAVVLSNSSENAVSTIPAPATPERPPRRLYPVPPARQLRRSTRNGVSGTPPVEAAGGSVNSEGNTANGNGPDEPRAVVAGEAPPLEVLQRSTFVPMSGTFRGPGVPGHLVLPVSPPARPPRSPNRPQGLRRQPTEPLRIITDVNLKSRSSSSGSHKRRASDESEGNDSKRTRP</sequence>
<protein>
    <submittedName>
        <fullName evidence="2">Uncharacterized protein</fullName>
    </submittedName>
</protein>
<feature type="compositionally biased region" description="Pro residues" evidence="1">
    <location>
        <begin position="260"/>
        <end position="270"/>
    </location>
</feature>
<comment type="caution">
    <text evidence="2">The sequence shown here is derived from an EMBL/GenBank/DDBJ whole genome shotgun (WGS) entry which is preliminary data.</text>
</comment>
<gene>
    <name evidence="2" type="ORF">A1Q1_04680</name>
</gene>
<feature type="region of interest" description="Disordered" evidence="1">
    <location>
        <begin position="32"/>
        <end position="53"/>
    </location>
</feature>
<accession>J4U8C7</accession>
<dbReference type="GeneID" id="25988192"/>
<feature type="compositionally biased region" description="Polar residues" evidence="1">
    <location>
        <begin position="205"/>
        <end position="215"/>
    </location>
</feature>
<dbReference type="RefSeq" id="XP_014178393.1">
    <property type="nucleotide sequence ID" value="XM_014322918.1"/>
</dbReference>
<dbReference type="Proteomes" id="UP000002748">
    <property type="component" value="Unassembled WGS sequence"/>
</dbReference>
<reference evidence="2 3" key="1">
    <citation type="journal article" date="2012" name="Eukaryot. Cell">
        <title>Draft genome sequence of CBS 2479, the standard type strain of Trichosporon asahii.</title>
        <authorList>
            <person name="Yang R.Y."/>
            <person name="Li H.T."/>
            <person name="Zhu H."/>
            <person name="Zhou G.P."/>
            <person name="Wang M."/>
            <person name="Wang L."/>
        </authorList>
    </citation>
    <scope>NUCLEOTIDE SEQUENCE [LARGE SCALE GENOMIC DNA]</scope>
    <source>
        <strain evidence="3">ATCC 90039 / CBS 2479 / JCM 2466 / KCTC 7840 / NCYC 2677 / UAMH 7654</strain>
    </source>
</reference>
<feature type="region of interest" description="Disordered" evidence="1">
    <location>
        <begin position="158"/>
        <end position="225"/>
    </location>
</feature>
<proteinExistence type="predicted"/>
<evidence type="ECO:0000313" key="3">
    <source>
        <dbReference type="Proteomes" id="UP000002748"/>
    </source>
</evidence>
<dbReference type="KEGG" id="tasa:A1Q1_04680"/>
<organism evidence="2 3">
    <name type="scientific">Trichosporon asahii var. asahii (strain ATCC 90039 / CBS 2479 / JCM 2466 / KCTC 7840 / NBRC 103889/ NCYC 2677 / UAMH 7654)</name>
    <name type="common">Yeast</name>
    <dbReference type="NCBI Taxonomy" id="1186058"/>
    <lineage>
        <taxon>Eukaryota</taxon>
        <taxon>Fungi</taxon>
        <taxon>Dikarya</taxon>
        <taxon>Basidiomycota</taxon>
        <taxon>Agaricomycotina</taxon>
        <taxon>Tremellomycetes</taxon>
        <taxon>Trichosporonales</taxon>
        <taxon>Trichosporonaceae</taxon>
        <taxon>Trichosporon</taxon>
    </lineage>
</organism>
<dbReference type="AlphaFoldDB" id="J4U8C7"/>
<dbReference type="HOGENOM" id="CLU_880504_0_0_1"/>
<dbReference type="EMBL" id="ALBS01000280">
    <property type="protein sequence ID" value="EJT46715.1"/>
    <property type="molecule type" value="Genomic_DNA"/>
</dbReference>
<name>J4U8C7_TRIAS</name>
<dbReference type="VEuPathDB" id="FungiDB:A1Q1_04680"/>